<dbReference type="PANTHER" id="PTHR11361">
    <property type="entry name" value="DNA MISMATCH REPAIR PROTEIN MUTS FAMILY MEMBER"/>
    <property type="match status" value="1"/>
</dbReference>
<dbReference type="PROSITE" id="PS00486">
    <property type="entry name" value="DNA_MISMATCH_REPAIR_2"/>
    <property type="match status" value="1"/>
</dbReference>
<dbReference type="VEuPathDB" id="FungiDB:ACLA_024380"/>
<dbReference type="HOGENOM" id="CLU_002472_8_0_1"/>
<dbReference type="STRING" id="344612.A1CQ02"/>
<dbReference type="GeneID" id="4701455"/>
<organism evidence="13 14">
    <name type="scientific">Aspergillus clavatus (strain ATCC 1007 / CBS 513.65 / DSM 816 / NCTC 3887 / NRRL 1 / QM 1276 / 107)</name>
    <dbReference type="NCBI Taxonomy" id="344612"/>
    <lineage>
        <taxon>Eukaryota</taxon>
        <taxon>Fungi</taxon>
        <taxon>Dikarya</taxon>
        <taxon>Ascomycota</taxon>
        <taxon>Pezizomycotina</taxon>
        <taxon>Eurotiomycetes</taxon>
        <taxon>Eurotiomycetidae</taxon>
        <taxon>Eurotiales</taxon>
        <taxon>Aspergillaceae</taxon>
        <taxon>Aspergillus</taxon>
        <taxon>Aspergillus subgen. Fumigati</taxon>
    </lineage>
</organism>
<keyword evidence="8" id="KW-0539">Nucleus</keyword>
<name>A1CQ02_ASPCL</name>
<evidence type="ECO:0000256" key="11">
    <source>
        <dbReference type="ARBA" id="ARBA00077470"/>
    </source>
</evidence>
<comment type="similarity">
    <text evidence="3">Belongs to the DNA mismatch repair MutS family.</text>
</comment>
<dbReference type="InterPro" id="IPR036187">
    <property type="entry name" value="DNA_mismatch_repair_MutS_sf"/>
</dbReference>
<dbReference type="GO" id="GO:0005524">
    <property type="term" value="F:ATP binding"/>
    <property type="evidence" value="ECO:0007669"/>
    <property type="project" value="UniProtKB-KW"/>
</dbReference>
<dbReference type="GO" id="GO:0030983">
    <property type="term" value="F:mismatched DNA binding"/>
    <property type="evidence" value="ECO:0007669"/>
    <property type="project" value="InterPro"/>
</dbReference>
<dbReference type="RefSeq" id="XP_001269149.1">
    <property type="nucleotide sequence ID" value="XM_001269148.1"/>
</dbReference>
<dbReference type="FunFam" id="1.10.1420.10:FF:000050">
    <property type="entry name" value="DNA mismatch repair protein Msh5, putative"/>
    <property type="match status" value="1"/>
</dbReference>
<evidence type="ECO:0000256" key="2">
    <source>
        <dbReference type="ARBA" id="ARBA00004286"/>
    </source>
</evidence>
<dbReference type="GO" id="GO:0005694">
    <property type="term" value="C:chromosome"/>
    <property type="evidence" value="ECO:0007669"/>
    <property type="project" value="UniProtKB-SubCell"/>
</dbReference>
<dbReference type="SMART" id="SM00534">
    <property type="entry name" value="MUTSac"/>
    <property type="match status" value="1"/>
</dbReference>
<dbReference type="InterPro" id="IPR007696">
    <property type="entry name" value="DNA_mismatch_repair_MutS_core"/>
</dbReference>
<dbReference type="OrthoDB" id="29596at2759"/>
<proteinExistence type="inferred from homology"/>
<dbReference type="Gene3D" id="1.10.1420.10">
    <property type="match status" value="1"/>
</dbReference>
<evidence type="ECO:0000256" key="5">
    <source>
        <dbReference type="ARBA" id="ARBA00022741"/>
    </source>
</evidence>
<evidence type="ECO:0000256" key="4">
    <source>
        <dbReference type="ARBA" id="ARBA00022454"/>
    </source>
</evidence>
<dbReference type="FunFam" id="3.40.50.300:FF:001067">
    <property type="entry name" value="DNA mismatch repair protein MSH5"/>
    <property type="match status" value="1"/>
</dbReference>
<evidence type="ECO:0000256" key="8">
    <source>
        <dbReference type="ARBA" id="ARBA00023242"/>
    </source>
</evidence>
<keyword evidence="5" id="KW-0547">Nucleotide-binding</keyword>
<reference evidence="13 14" key="1">
    <citation type="journal article" date="2008" name="PLoS Genet.">
        <title>Genomic islands in the pathogenic filamentous fungus Aspergillus fumigatus.</title>
        <authorList>
            <person name="Fedorova N.D."/>
            <person name="Khaldi N."/>
            <person name="Joardar V.S."/>
            <person name="Maiti R."/>
            <person name="Amedeo P."/>
            <person name="Anderson M.J."/>
            <person name="Crabtree J."/>
            <person name="Silva J.C."/>
            <person name="Badger J.H."/>
            <person name="Albarraq A."/>
            <person name="Angiuoli S."/>
            <person name="Bussey H."/>
            <person name="Bowyer P."/>
            <person name="Cotty P.J."/>
            <person name="Dyer P.S."/>
            <person name="Egan A."/>
            <person name="Galens K."/>
            <person name="Fraser-Liggett C.M."/>
            <person name="Haas B.J."/>
            <person name="Inman J.M."/>
            <person name="Kent R."/>
            <person name="Lemieux S."/>
            <person name="Malavazi I."/>
            <person name="Orvis J."/>
            <person name="Roemer T."/>
            <person name="Ronning C.M."/>
            <person name="Sundaram J.P."/>
            <person name="Sutton G."/>
            <person name="Turner G."/>
            <person name="Venter J.C."/>
            <person name="White O.R."/>
            <person name="Whitty B.R."/>
            <person name="Youngman P."/>
            <person name="Wolfe K.H."/>
            <person name="Goldman G.H."/>
            <person name="Wortman J.R."/>
            <person name="Jiang B."/>
            <person name="Denning D.W."/>
            <person name="Nierman W.C."/>
        </authorList>
    </citation>
    <scope>NUCLEOTIDE SEQUENCE [LARGE SCALE GENOMIC DNA]</scope>
    <source>
        <strain evidence="14">ATCC 1007 / CBS 513.65 / DSM 816 / NCTC 3887 / NRRL 1</strain>
    </source>
</reference>
<feature type="domain" description="DNA mismatch repair proteins mutS family" evidence="12">
    <location>
        <begin position="679"/>
        <end position="695"/>
    </location>
</feature>
<dbReference type="Proteomes" id="UP000006701">
    <property type="component" value="Unassembled WGS sequence"/>
</dbReference>
<evidence type="ECO:0000313" key="14">
    <source>
        <dbReference type="Proteomes" id="UP000006701"/>
    </source>
</evidence>
<dbReference type="Gene3D" id="3.40.50.300">
    <property type="entry name" value="P-loop containing nucleotide triphosphate hydrolases"/>
    <property type="match status" value="1"/>
</dbReference>
<evidence type="ECO:0000313" key="13">
    <source>
        <dbReference type="EMBL" id="EAW07723.1"/>
    </source>
</evidence>
<dbReference type="AlphaFoldDB" id="A1CQ02"/>
<dbReference type="Pfam" id="PF00488">
    <property type="entry name" value="MutS_V"/>
    <property type="match status" value="1"/>
</dbReference>
<dbReference type="KEGG" id="act:ACLA_024380"/>
<gene>
    <name evidence="13" type="ORF">ACLA_024380</name>
</gene>
<keyword evidence="4" id="KW-0158">Chromosome</keyword>
<dbReference type="SUPFAM" id="SSF52540">
    <property type="entry name" value="P-loop containing nucleoside triphosphate hydrolases"/>
    <property type="match status" value="1"/>
</dbReference>
<protein>
    <recommendedName>
        <fullName evidence="10">DNA mismatch repair protein MSH5</fullName>
    </recommendedName>
    <alternativeName>
        <fullName evidence="11">MutS protein homolog 5</fullName>
    </alternativeName>
</protein>
<dbReference type="GO" id="GO:0006298">
    <property type="term" value="P:mismatch repair"/>
    <property type="evidence" value="ECO:0007669"/>
    <property type="project" value="InterPro"/>
</dbReference>
<dbReference type="EMBL" id="DS027059">
    <property type="protein sequence ID" value="EAW07723.1"/>
    <property type="molecule type" value="Genomic_DNA"/>
</dbReference>
<dbReference type="GO" id="GO:0051026">
    <property type="term" value="P:chiasma assembly"/>
    <property type="evidence" value="ECO:0007669"/>
    <property type="project" value="TreeGrafter"/>
</dbReference>
<keyword evidence="6" id="KW-0067">ATP-binding</keyword>
<dbReference type="InterPro" id="IPR000432">
    <property type="entry name" value="DNA_mismatch_repair_MutS_C"/>
</dbReference>
<dbReference type="SMART" id="SM00533">
    <property type="entry name" value="MUTSd"/>
    <property type="match status" value="1"/>
</dbReference>
<dbReference type="GO" id="GO:0005634">
    <property type="term" value="C:nucleus"/>
    <property type="evidence" value="ECO:0007669"/>
    <property type="project" value="UniProtKB-SubCell"/>
</dbReference>
<accession>A1CQ02</accession>
<evidence type="ECO:0000256" key="1">
    <source>
        <dbReference type="ARBA" id="ARBA00004123"/>
    </source>
</evidence>
<evidence type="ECO:0000256" key="9">
    <source>
        <dbReference type="ARBA" id="ARBA00023254"/>
    </source>
</evidence>
<dbReference type="eggNOG" id="KOG0221">
    <property type="taxonomic scope" value="Eukaryota"/>
</dbReference>
<evidence type="ECO:0000256" key="10">
    <source>
        <dbReference type="ARBA" id="ARBA00073549"/>
    </source>
</evidence>
<dbReference type="InterPro" id="IPR045076">
    <property type="entry name" value="MutS"/>
</dbReference>
<dbReference type="Pfam" id="PF05192">
    <property type="entry name" value="MutS_III"/>
    <property type="match status" value="1"/>
</dbReference>
<dbReference type="SUPFAM" id="SSF48334">
    <property type="entry name" value="DNA repair protein MutS, domain III"/>
    <property type="match status" value="1"/>
</dbReference>
<comment type="subcellular location">
    <subcellularLocation>
        <location evidence="2">Chromosome</location>
    </subcellularLocation>
    <subcellularLocation>
        <location evidence="1">Nucleus</location>
    </subcellularLocation>
</comment>
<dbReference type="OMA" id="CSVYFMP"/>
<dbReference type="CDD" id="cd03281">
    <property type="entry name" value="ABC_MSH5_euk"/>
    <property type="match status" value="1"/>
</dbReference>
<keyword evidence="14" id="KW-1185">Reference proteome</keyword>
<sequence>MRGSTYWEIYDLLVPIQLTVVSFATFRPWSWKNGLTMGLVIVQTKPTVLLTSSRVDYLNTKQNSEQEDGTYRYLPYQLDIRPSQEFGYSAATNKLAAREVAAVHEQRIKFLVPHSGLIDPDQIDDESLGFTLQEGRLLHMASSIDMENTVTVGCAGAVLAYLQRRRTTESMTSIGSVDNFQVRSVEMFSLTGTMFVNKSTLLSLQITESESHPSMLNQGPGKKSFSSKEGLSVYGLFQRFAHTPQGRNLLRQLFVRPSVEMDTIRDRHEFITVYLRQDNYNALDKLVKSLKHIKNLRPVMINLRKGISTGSAKITGFKTTVWATLLAFAFYGIDIHDALKETSGGNLLSLRTRALRTLEAAQLYRVGRMIQEIVDIDCSEDQGRTVVKPGLDRELDRMKDTYDGLNDLLKEVAIEIATGIPESLDIDVNVIYFPQLGFNIAVPLDDKGEASYSGIADDWELIFITENRAYFKDFRMREMDESLGDIYGLICEKEIEIVYDLAQRVLQYEEALIEASEICGQIDSLLAMAQASSFYKLVRPRMVKENVIKIEGGRHLLQELTISSYVPNDTFLVGGRLEPGSPASQADGTALSEATHDPSMLILTGPNYSGKSVYMKQVALIVYLAQVGSFVPAERAEIGITDKILVKMNSQESVSKIQSTFMNDLQQISFDLRQVTGRSLLLIDEFGKGTNESDGIGLACGILEHLLSLEDAPKVIAATHFHEIFENAFLRSRPRLQFGHMEVRLSEESHQMEDQITYLYNFRLGRSNKSFGTICAAMNGISPAIVDRANELAALSARGENLVAACTMLSTEETRALAEAALLVGCVSEGFSKLGFIGGVRLGEFKGYAPESLC</sequence>
<evidence type="ECO:0000256" key="3">
    <source>
        <dbReference type="ARBA" id="ARBA00006271"/>
    </source>
</evidence>
<evidence type="ECO:0000256" key="7">
    <source>
        <dbReference type="ARBA" id="ARBA00023125"/>
    </source>
</evidence>
<keyword evidence="7" id="KW-0238">DNA-binding</keyword>
<dbReference type="PANTHER" id="PTHR11361:SF20">
    <property type="entry name" value="MUTS PROTEIN HOMOLOG 5"/>
    <property type="match status" value="1"/>
</dbReference>
<dbReference type="InterPro" id="IPR027417">
    <property type="entry name" value="P-loop_NTPase"/>
</dbReference>
<evidence type="ECO:0000259" key="12">
    <source>
        <dbReference type="PROSITE" id="PS00486"/>
    </source>
</evidence>
<dbReference type="GO" id="GO:0140664">
    <property type="term" value="F:ATP-dependent DNA damage sensor activity"/>
    <property type="evidence" value="ECO:0007669"/>
    <property type="project" value="InterPro"/>
</dbReference>
<keyword evidence="9" id="KW-0469">Meiosis</keyword>
<evidence type="ECO:0000256" key="6">
    <source>
        <dbReference type="ARBA" id="ARBA00022840"/>
    </source>
</evidence>